<dbReference type="InterPro" id="IPR023210">
    <property type="entry name" value="NADP_OxRdtase_dom"/>
</dbReference>
<comment type="caution">
    <text evidence="3">The sequence shown here is derived from an EMBL/GenBank/DDBJ whole genome shotgun (WGS) entry which is preliminary data.</text>
</comment>
<dbReference type="PANTHER" id="PTHR43625">
    <property type="entry name" value="AFLATOXIN B1 ALDEHYDE REDUCTASE"/>
    <property type="match status" value="1"/>
</dbReference>
<dbReference type="AlphaFoldDB" id="A0AAW1RJ38"/>
<dbReference type="Pfam" id="PF00248">
    <property type="entry name" value="Aldo_ket_red"/>
    <property type="match status" value="1"/>
</dbReference>
<dbReference type="Proteomes" id="UP001438707">
    <property type="component" value="Unassembled WGS sequence"/>
</dbReference>
<dbReference type="InterPro" id="IPR050791">
    <property type="entry name" value="Aldo-Keto_reductase"/>
</dbReference>
<evidence type="ECO:0000256" key="1">
    <source>
        <dbReference type="ARBA" id="ARBA00023002"/>
    </source>
</evidence>
<keyword evidence="1" id="KW-0560">Oxidoreductase</keyword>
<dbReference type="EMBL" id="JALJOS010000010">
    <property type="protein sequence ID" value="KAK9833650.1"/>
    <property type="molecule type" value="Genomic_DNA"/>
</dbReference>
<dbReference type="GO" id="GO:0005737">
    <property type="term" value="C:cytoplasm"/>
    <property type="evidence" value="ECO:0007669"/>
    <property type="project" value="TreeGrafter"/>
</dbReference>
<evidence type="ECO:0000259" key="2">
    <source>
        <dbReference type="Pfam" id="PF00248"/>
    </source>
</evidence>
<dbReference type="PANTHER" id="PTHR43625:SF40">
    <property type="entry name" value="ALDO-KETO REDUCTASE YAKC [NADP(+)]"/>
    <property type="match status" value="1"/>
</dbReference>
<evidence type="ECO:0000313" key="3">
    <source>
        <dbReference type="EMBL" id="KAK9833650.1"/>
    </source>
</evidence>
<organism evidence="3 4">
    <name type="scientific">Apatococcus lobatus</name>
    <dbReference type="NCBI Taxonomy" id="904363"/>
    <lineage>
        <taxon>Eukaryota</taxon>
        <taxon>Viridiplantae</taxon>
        <taxon>Chlorophyta</taxon>
        <taxon>core chlorophytes</taxon>
        <taxon>Trebouxiophyceae</taxon>
        <taxon>Chlorellales</taxon>
        <taxon>Chlorellaceae</taxon>
        <taxon>Apatococcus</taxon>
    </lineage>
</organism>
<proteinExistence type="predicted"/>
<dbReference type="Gene3D" id="3.20.20.100">
    <property type="entry name" value="NADP-dependent oxidoreductase domain"/>
    <property type="match status" value="1"/>
</dbReference>
<reference evidence="3 4" key="1">
    <citation type="journal article" date="2024" name="Nat. Commun.">
        <title>Phylogenomics reveals the evolutionary origins of lichenization in chlorophyte algae.</title>
        <authorList>
            <person name="Puginier C."/>
            <person name="Libourel C."/>
            <person name="Otte J."/>
            <person name="Skaloud P."/>
            <person name="Haon M."/>
            <person name="Grisel S."/>
            <person name="Petersen M."/>
            <person name="Berrin J.G."/>
            <person name="Delaux P.M."/>
            <person name="Dal Grande F."/>
            <person name="Keller J."/>
        </authorList>
    </citation>
    <scope>NUCLEOTIDE SEQUENCE [LARGE SCALE GENOMIC DNA]</scope>
    <source>
        <strain evidence="3 4">SAG 2145</strain>
    </source>
</reference>
<feature type="domain" description="NADP-dependent oxidoreductase" evidence="2">
    <location>
        <begin position="54"/>
        <end position="190"/>
    </location>
</feature>
<dbReference type="GO" id="GO:0016491">
    <property type="term" value="F:oxidoreductase activity"/>
    <property type="evidence" value="ECO:0007669"/>
    <property type="project" value="UniProtKB-KW"/>
</dbReference>
<sequence>MSGYIEERFWTSSEQSAFISQVLNSIENDIGQLLSDVNATVMPSGGRYGRKGEEIGLSECGAEDIRKAHAIHPITLLEQEWSLFTRDIEEDLLPTAIELGIGVLAYSPLGRGWLTGTFKSFADIPEGDFRRTQPRFSEEAFKQLAIAWLLHKFPNAIPLFGTKSIKNMESNIAGATLSLTREEFETLDSTITASEVKGDRYASMAHASYHYSKAQH</sequence>
<keyword evidence="4" id="KW-1185">Reference proteome</keyword>
<evidence type="ECO:0000313" key="4">
    <source>
        <dbReference type="Proteomes" id="UP001438707"/>
    </source>
</evidence>
<accession>A0AAW1RJ38</accession>
<dbReference type="SUPFAM" id="SSF51430">
    <property type="entry name" value="NAD(P)-linked oxidoreductase"/>
    <property type="match status" value="1"/>
</dbReference>
<name>A0AAW1RJ38_9CHLO</name>
<protein>
    <recommendedName>
        <fullName evidence="2">NADP-dependent oxidoreductase domain-containing protein</fullName>
    </recommendedName>
</protein>
<dbReference type="InterPro" id="IPR036812">
    <property type="entry name" value="NAD(P)_OxRdtase_dom_sf"/>
</dbReference>
<gene>
    <name evidence="3" type="ORF">WJX74_001760</name>
</gene>